<evidence type="ECO:0000313" key="5">
    <source>
        <dbReference type="Proteomes" id="UP001652409"/>
    </source>
</evidence>
<accession>A0ABT2TSN8</accession>
<dbReference type="PRINTS" id="PR00146">
    <property type="entry name" value="DHPICSNTHASE"/>
</dbReference>
<evidence type="ECO:0000256" key="2">
    <source>
        <dbReference type="ARBA" id="ARBA00023239"/>
    </source>
</evidence>
<organism evidence="4 5">
    <name type="scientific">Blautia ammoniilytica</name>
    <dbReference type="NCBI Taxonomy" id="2981782"/>
    <lineage>
        <taxon>Bacteria</taxon>
        <taxon>Bacillati</taxon>
        <taxon>Bacillota</taxon>
        <taxon>Clostridia</taxon>
        <taxon>Lachnospirales</taxon>
        <taxon>Lachnospiraceae</taxon>
        <taxon>Blautia</taxon>
    </lineage>
</organism>
<gene>
    <name evidence="4" type="ORF">OCV61_07495</name>
</gene>
<comment type="caution">
    <text evidence="4">The sequence shown here is derived from an EMBL/GenBank/DDBJ whole genome shotgun (WGS) entry which is preliminary data.</text>
</comment>
<dbReference type="PANTHER" id="PTHR12128">
    <property type="entry name" value="DIHYDRODIPICOLINATE SYNTHASE"/>
    <property type="match status" value="1"/>
</dbReference>
<dbReference type="Proteomes" id="UP001652409">
    <property type="component" value="Unassembled WGS sequence"/>
</dbReference>
<dbReference type="SUPFAM" id="SSF51569">
    <property type="entry name" value="Aldolase"/>
    <property type="match status" value="1"/>
</dbReference>
<dbReference type="Pfam" id="PF00701">
    <property type="entry name" value="DHDPS"/>
    <property type="match status" value="1"/>
</dbReference>
<reference evidence="4 5" key="1">
    <citation type="journal article" date="2021" name="ISME Commun">
        <title>Automated analysis of genomic sequences facilitates high-throughput and comprehensive description of bacteria.</title>
        <authorList>
            <person name="Hitch T.C.A."/>
        </authorList>
    </citation>
    <scope>NUCLEOTIDE SEQUENCE [LARGE SCALE GENOMIC DNA]</scope>
    <source>
        <strain evidence="4 5">Sanger_23</strain>
    </source>
</reference>
<dbReference type="Gene3D" id="3.20.20.70">
    <property type="entry name" value="Aldolase class I"/>
    <property type="match status" value="1"/>
</dbReference>
<dbReference type="InterPro" id="IPR013785">
    <property type="entry name" value="Aldolase_TIM"/>
</dbReference>
<keyword evidence="5" id="KW-1185">Reference proteome</keyword>
<dbReference type="PANTHER" id="PTHR12128:SF66">
    <property type="entry name" value="4-HYDROXY-2-OXOGLUTARATE ALDOLASE, MITOCHONDRIAL"/>
    <property type="match status" value="1"/>
</dbReference>
<comment type="similarity">
    <text evidence="1 3">Belongs to the DapA family.</text>
</comment>
<sequence>MGKLKGVIPVIPTPFTDDGKYVDYGNFEDIVDIAIRDGAHAICLFAAGAEFYKLTMDERKELFQRAIQANRGRVPIIATVSSHATVLAIREATYYEKKGAAALNIMPPSYASPTSGMLVNHLREISENVKIPIIIQYAPALNGMAISLQTFEEISEHHSGELYIKLEASPTGPAITALRTATNNKYDIIVGNGGECMYEALLRGACAVMPGAALIRPYRMIYDAFENGEKEKTFELFNKYLPHIHFMQRDIESFVALEKIILKRRGIMKNAVCRQPGNYPDKQTLSLLEQHLEYVYREFPTI</sequence>
<dbReference type="SMART" id="SM01130">
    <property type="entry name" value="DHDPS"/>
    <property type="match status" value="1"/>
</dbReference>
<dbReference type="CDD" id="cd00408">
    <property type="entry name" value="DHDPS-like"/>
    <property type="match status" value="1"/>
</dbReference>
<name>A0ABT2TSN8_9FIRM</name>
<dbReference type="EMBL" id="JAOQJL010000012">
    <property type="protein sequence ID" value="MCU6765260.1"/>
    <property type="molecule type" value="Genomic_DNA"/>
</dbReference>
<dbReference type="PIRSF" id="PIRSF001365">
    <property type="entry name" value="DHDPS"/>
    <property type="match status" value="1"/>
</dbReference>
<evidence type="ECO:0000313" key="4">
    <source>
        <dbReference type="EMBL" id="MCU6765260.1"/>
    </source>
</evidence>
<evidence type="ECO:0000256" key="1">
    <source>
        <dbReference type="ARBA" id="ARBA00007592"/>
    </source>
</evidence>
<protein>
    <submittedName>
        <fullName evidence="4">Dihydrodipicolinate synthase family protein</fullName>
    </submittedName>
</protein>
<evidence type="ECO:0000256" key="3">
    <source>
        <dbReference type="PIRNR" id="PIRNR001365"/>
    </source>
</evidence>
<dbReference type="RefSeq" id="WP_262582738.1">
    <property type="nucleotide sequence ID" value="NZ_JAOQJL010000012.1"/>
</dbReference>
<dbReference type="InterPro" id="IPR002220">
    <property type="entry name" value="DapA-like"/>
</dbReference>
<keyword evidence="2 3" id="KW-0456">Lyase</keyword>
<proteinExistence type="inferred from homology"/>